<proteinExistence type="inferred from homology"/>
<protein>
    <recommendedName>
        <fullName evidence="4">Hydrogenase maturation factor HypA</fullName>
    </recommendedName>
</protein>
<dbReference type="HAMAP" id="MF_00213">
    <property type="entry name" value="HypA_HybF"/>
    <property type="match status" value="1"/>
</dbReference>
<dbReference type="Proteomes" id="UP000070404">
    <property type="component" value="Unassembled WGS sequence"/>
</dbReference>
<keyword evidence="3 4" id="KW-0862">Zinc</keyword>
<dbReference type="GO" id="GO:0051604">
    <property type="term" value="P:protein maturation"/>
    <property type="evidence" value="ECO:0007669"/>
    <property type="project" value="InterPro"/>
</dbReference>
<sequence length="140" mass="15558">MHEWALAKGVISTALEVAEEKGATGIEKINIKIGSLQDVERDIFEYALGEISSGTLAEGSEMNIETVTAELECRVCGEEWEFDESKEELDEEETESIHFIPDLAHSYIRCPNCSSPDFKIEKGRGVWLDSVELRSDDSGS</sequence>
<keyword evidence="6" id="KW-1185">Reference proteome</keyword>
<evidence type="ECO:0000313" key="6">
    <source>
        <dbReference type="Proteomes" id="UP000070404"/>
    </source>
</evidence>
<dbReference type="GO" id="GO:0016151">
    <property type="term" value="F:nickel cation binding"/>
    <property type="evidence" value="ECO:0007669"/>
    <property type="project" value="UniProtKB-UniRule"/>
</dbReference>
<dbReference type="Pfam" id="PF01155">
    <property type="entry name" value="HypA"/>
    <property type="match status" value="1"/>
</dbReference>
<evidence type="ECO:0000313" key="5">
    <source>
        <dbReference type="EMBL" id="KXB05848.1"/>
    </source>
</evidence>
<dbReference type="PIRSF" id="PIRSF004761">
    <property type="entry name" value="Hydrgn_mat_HypA"/>
    <property type="match status" value="1"/>
</dbReference>
<dbReference type="Gene3D" id="3.30.2320.80">
    <property type="match status" value="1"/>
</dbReference>
<keyword evidence="2 4" id="KW-0479">Metal-binding</keyword>
<dbReference type="InterPro" id="IPR000688">
    <property type="entry name" value="HypA/HybF"/>
</dbReference>
<comment type="similarity">
    <text evidence="4">Belongs to the HypA/HybF family.</text>
</comment>
<keyword evidence="1 4" id="KW-0533">Nickel</keyword>
<evidence type="ECO:0000256" key="4">
    <source>
        <dbReference type="HAMAP-Rule" id="MF_00213"/>
    </source>
</evidence>
<dbReference type="GO" id="GO:0008270">
    <property type="term" value="F:zinc ion binding"/>
    <property type="evidence" value="ECO:0007669"/>
    <property type="project" value="UniProtKB-UniRule"/>
</dbReference>
<reference evidence="5 6" key="1">
    <citation type="journal article" date="2016" name="Sci. Rep.">
        <title>Metabolic traits of an uncultured archaeal lineage -MSBL1- from brine pools of the Red Sea.</title>
        <authorList>
            <person name="Mwirichia R."/>
            <person name="Alam I."/>
            <person name="Rashid M."/>
            <person name="Vinu M."/>
            <person name="Ba-Alawi W."/>
            <person name="Anthony Kamau A."/>
            <person name="Kamanda Ngugi D."/>
            <person name="Goker M."/>
            <person name="Klenk H.P."/>
            <person name="Bajic V."/>
            <person name="Stingl U."/>
        </authorList>
    </citation>
    <scope>NUCLEOTIDE SEQUENCE [LARGE SCALE GENOMIC DNA]</scope>
    <source>
        <strain evidence="5">SCGC-AAA382C18</strain>
    </source>
</reference>
<evidence type="ECO:0000256" key="2">
    <source>
        <dbReference type="ARBA" id="ARBA00022723"/>
    </source>
</evidence>
<dbReference type="PANTHER" id="PTHR34535:SF3">
    <property type="entry name" value="HYDROGENASE MATURATION FACTOR HYPA"/>
    <property type="match status" value="1"/>
</dbReference>
<comment type="function">
    <text evidence="4">Involved in the maturation of [NiFe] hydrogenases. Required for nickel insertion into the metal center of the hydrogenase.</text>
</comment>
<dbReference type="EMBL" id="LHYF01000067">
    <property type="protein sequence ID" value="KXB05848.1"/>
    <property type="molecule type" value="Genomic_DNA"/>
</dbReference>
<dbReference type="AlphaFoldDB" id="A0A133VHD0"/>
<evidence type="ECO:0000256" key="3">
    <source>
        <dbReference type="ARBA" id="ARBA00022833"/>
    </source>
</evidence>
<feature type="binding site" evidence="4">
    <location>
        <position position="76"/>
    </location>
    <ligand>
        <name>Zn(2+)</name>
        <dbReference type="ChEBI" id="CHEBI:29105"/>
    </ligand>
</feature>
<feature type="binding site" evidence="4">
    <location>
        <position position="113"/>
    </location>
    <ligand>
        <name>Zn(2+)</name>
        <dbReference type="ChEBI" id="CHEBI:29105"/>
    </ligand>
</feature>
<evidence type="ECO:0000256" key="1">
    <source>
        <dbReference type="ARBA" id="ARBA00022596"/>
    </source>
</evidence>
<feature type="binding site" evidence="4">
    <location>
        <position position="2"/>
    </location>
    <ligand>
        <name>Ni(2+)</name>
        <dbReference type="ChEBI" id="CHEBI:49786"/>
    </ligand>
</feature>
<dbReference type="NCBIfam" id="NF003008">
    <property type="entry name" value="PRK03824.1"/>
    <property type="match status" value="1"/>
</dbReference>
<comment type="caution">
    <text evidence="5">The sequence shown here is derived from an EMBL/GenBank/DDBJ whole genome shotgun (WGS) entry which is preliminary data.</text>
</comment>
<feature type="binding site" evidence="4">
    <location>
        <position position="110"/>
    </location>
    <ligand>
        <name>Zn(2+)</name>
        <dbReference type="ChEBI" id="CHEBI:29105"/>
    </ligand>
</feature>
<organism evidence="5 6">
    <name type="scientific">candidate division MSBL1 archaeon SCGC-AAA382C18</name>
    <dbReference type="NCBI Taxonomy" id="1698281"/>
    <lineage>
        <taxon>Archaea</taxon>
        <taxon>Methanobacteriati</taxon>
        <taxon>Methanobacteriota</taxon>
        <taxon>candidate division MSBL1</taxon>
    </lineage>
</organism>
<name>A0A133VHD0_9EURY</name>
<feature type="binding site" evidence="4">
    <location>
        <position position="73"/>
    </location>
    <ligand>
        <name>Zn(2+)</name>
        <dbReference type="ChEBI" id="CHEBI:29105"/>
    </ligand>
</feature>
<dbReference type="PANTHER" id="PTHR34535">
    <property type="entry name" value="HYDROGENASE MATURATION FACTOR HYPA"/>
    <property type="match status" value="1"/>
</dbReference>
<accession>A0A133VHD0</accession>
<gene>
    <name evidence="4" type="primary">hypA</name>
    <name evidence="5" type="ORF">AKJ52_02935</name>
</gene>